<keyword evidence="6" id="KW-1185">Reference proteome</keyword>
<evidence type="ECO:0000313" key="6">
    <source>
        <dbReference type="Proteomes" id="UP000290527"/>
    </source>
</evidence>
<comment type="subunit">
    <text evidence="4">Homodimer.</text>
</comment>
<comment type="cofactor">
    <cofactor evidence="4">
        <name>Mg(2+)</name>
        <dbReference type="ChEBI" id="CHEBI:18420"/>
    </cofactor>
    <text evidence="4">Binds 2 magnesium ions per subunit.</text>
</comment>
<comment type="caution">
    <text evidence="4">Lacks conserved residue(s) required for the propagation of feature annotation.</text>
</comment>
<dbReference type="Pfam" id="PF01255">
    <property type="entry name" value="Prenyltransf"/>
    <property type="match status" value="1"/>
</dbReference>
<dbReference type="PROSITE" id="PS01066">
    <property type="entry name" value="UPP_SYNTHASE"/>
    <property type="match status" value="1"/>
</dbReference>
<evidence type="ECO:0000256" key="1">
    <source>
        <dbReference type="ARBA" id="ARBA00022679"/>
    </source>
</evidence>
<dbReference type="Gene3D" id="3.40.1180.10">
    <property type="entry name" value="Decaprenyl diphosphate synthase-like"/>
    <property type="match status" value="1"/>
</dbReference>
<accession>A0A401HR95</accession>
<keyword evidence="1 4" id="KW-0808">Transferase</keyword>
<organism evidence="5 6">
    <name type="scientific">Methanofervidicoccus abyssi</name>
    <dbReference type="NCBI Taxonomy" id="2082189"/>
    <lineage>
        <taxon>Archaea</taxon>
        <taxon>Methanobacteriati</taxon>
        <taxon>Methanobacteriota</taxon>
        <taxon>Methanomada group</taxon>
        <taxon>Methanococci</taxon>
        <taxon>Methanococcales</taxon>
        <taxon>Methanofervidicoccus</taxon>
    </lineage>
</organism>
<dbReference type="PANTHER" id="PTHR10291">
    <property type="entry name" value="DEHYDRODOLICHYL DIPHOSPHATE SYNTHASE FAMILY MEMBER"/>
    <property type="match status" value="1"/>
</dbReference>
<dbReference type="CDD" id="cd00475">
    <property type="entry name" value="Cis_IPPS"/>
    <property type="match status" value="1"/>
</dbReference>
<feature type="binding site" evidence="4">
    <location>
        <position position="61"/>
    </location>
    <ligand>
        <name>substrate</name>
    </ligand>
</feature>
<feature type="binding site" evidence="4">
    <location>
        <position position="93"/>
    </location>
    <ligand>
        <name>substrate</name>
    </ligand>
</feature>
<sequence>MILSLLIKIYDFFNEMGLSKIYEKILEKKIDKNKVPKHVGVIMDGNRRLARLLGEKPIRGHYLGAKKVKEFIKWCIDLNIGIVTLYSFSLENFYRPKEEVEALMDLFEREFRSIAEDPDVHRYQINIKAIGRLHLLPKKVQEAIRYAEERTKNYNKYRVNIAIAYGGRQELVDAVKKIAEKVKKNELDIEDITVETISQHLYTSHLPYPDPDLIIRTSGEERISNFLIWQSSYSELYFCDTYWPKFRKIDFLRAIRDYQRRVRRFGR</sequence>
<evidence type="ECO:0000256" key="4">
    <source>
        <dbReference type="HAMAP-Rule" id="MF_01139"/>
    </source>
</evidence>
<feature type="active site" description="Proton acceptor" evidence="4">
    <location>
        <position position="92"/>
    </location>
</feature>
<reference evidence="5 6" key="1">
    <citation type="journal article" date="2019" name="Int. J. Syst. Evol. Microbiol.">
        <title>Methanofervidicoccus abyssi gen. nov., sp. nov., a hydrogenotrophic methanogen, isolated from a hydrothermal vent chimney in the Mid-Cayman Spreading Center, the Caribbean Sea.</title>
        <authorList>
            <person name="Sakai S."/>
            <person name="Takaki Y."/>
            <person name="Miyazaki M."/>
            <person name="Ogawara M."/>
            <person name="Yanagawa K."/>
            <person name="Miyazaki J."/>
            <person name="Takai K."/>
        </authorList>
    </citation>
    <scope>NUCLEOTIDE SEQUENCE [LARGE SCALE GENOMIC DNA]</scope>
    <source>
        <strain evidence="5 6">HHB</strain>
    </source>
</reference>
<evidence type="ECO:0000256" key="2">
    <source>
        <dbReference type="ARBA" id="ARBA00022723"/>
    </source>
</evidence>
<dbReference type="GO" id="GO:0000287">
    <property type="term" value="F:magnesium ion binding"/>
    <property type="evidence" value="ECO:0007669"/>
    <property type="project" value="UniProtKB-UniRule"/>
</dbReference>
<dbReference type="NCBIfam" id="TIGR00055">
    <property type="entry name" value="uppS"/>
    <property type="match status" value="1"/>
</dbReference>
<dbReference type="PANTHER" id="PTHR10291:SF43">
    <property type="entry name" value="DEHYDRODOLICHYL DIPHOSPHATE SYNTHASE COMPLEX SUBUNIT DHDDS"/>
    <property type="match status" value="1"/>
</dbReference>
<feature type="binding site" evidence="4">
    <location>
        <position position="44"/>
    </location>
    <ligand>
        <name>Mg(2+)</name>
        <dbReference type="ChEBI" id="CHEBI:18420"/>
    </ligand>
</feature>
<dbReference type="AlphaFoldDB" id="A0A401HR95"/>
<dbReference type="EMBL" id="BFAX01000004">
    <property type="protein sequence ID" value="GBF36725.1"/>
    <property type="molecule type" value="Genomic_DNA"/>
</dbReference>
<feature type="binding site" evidence="4">
    <location>
        <begin position="222"/>
        <end position="224"/>
    </location>
    <ligand>
        <name>substrate</name>
    </ligand>
</feature>
<comment type="function">
    <text evidence="4">Catalyzes the sequential condensation of isopentenyl diphosphate (IPP) with geranylgeranyl diphosphate (GGPP) to yield (2Z,6Z,10Z,14Z,18Z,22Z,26Z,30E,34E,38E)-undecaprenyl diphosphate (tritrans,heptacis-UPP). It is probably the precursor of glycosyl carrier lipids.</text>
</comment>
<dbReference type="InterPro" id="IPR036424">
    <property type="entry name" value="UPP_synth-like_sf"/>
</dbReference>
<protein>
    <recommendedName>
        <fullName evidence="4">Tritrans,polycis-undecaprenyl-diphosphate synthase (geranylgeranyl-diphosphate specific)</fullName>
        <ecNumber evidence="4">2.5.1.89</ecNumber>
    </recommendedName>
    <alternativeName>
        <fullName evidence="4">Undecaprenyl diphosphate synthase</fullName>
        <shortName evidence="4">UDS</shortName>
    </alternativeName>
    <alternativeName>
        <fullName evidence="4">Undecaprenyl pyrophosphate synthase</fullName>
        <shortName evidence="4">UPP synthase</shortName>
    </alternativeName>
</protein>
<keyword evidence="2 4" id="KW-0479">Metal-binding</keyword>
<dbReference type="HAMAP" id="MF_01139">
    <property type="entry name" value="ISPT"/>
    <property type="match status" value="1"/>
</dbReference>
<evidence type="ECO:0000256" key="3">
    <source>
        <dbReference type="ARBA" id="ARBA00022842"/>
    </source>
</evidence>
<evidence type="ECO:0000313" key="5">
    <source>
        <dbReference type="EMBL" id="GBF36725.1"/>
    </source>
</evidence>
<dbReference type="OrthoDB" id="8293at2157"/>
<feature type="binding site" evidence="4">
    <location>
        <position position="95"/>
    </location>
    <ligand>
        <name>substrate</name>
    </ligand>
</feature>
<dbReference type="GO" id="GO:0045547">
    <property type="term" value="F:ditrans,polycis-polyprenyl diphosphate synthase [(2E,6E)-farnesyl diphosphate specific] activity"/>
    <property type="evidence" value="ECO:0007669"/>
    <property type="project" value="TreeGrafter"/>
</dbReference>
<dbReference type="EC" id="2.5.1.89" evidence="4"/>
<dbReference type="RefSeq" id="WP_131007756.1">
    <property type="nucleotide sequence ID" value="NZ_BFAX01000004.1"/>
</dbReference>
<dbReference type="SUPFAM" id="SSF64005">
    <property type="entry name" value="Undecaprenyl diphosphate synthase"/>
    <property type="match status" value="1"/>
</dbReference>
<feature type="active site" evidence="4">
    <location>
        <position position="44"/>
    </location>
</feature>
<keyword evidence="3 4" id="KW-0460">Magnesium</keyword>
<feature type="binding site" evidence="4">
    <location>
        <begin position="89"/>
        <end position="91"/>
    </location>
    <ligand>
        <name>substrate</name>
    </ligand>
</feature>
<dbReference type="InterPro" id="IPR001441">
    <property type="entry name" value="UPP_synth-like"/>
</dbReference>
<feature type="binding site" evidence="4">
    <location>
        <position position="216"/>
    </location>
    <ligand>
        <name>substrate</name>
    </ligand>
</feature>
<dbReference type="InterPro" id="IPR018520">
    <property type="entry name" value="UPP_synth-like_CS"/>
</dbReference>
<comment type="catalytic activity">
    <reaction evidence="4">
        <text>geranylgeranyl diphosphate + 7 isopentenyl diphosphate = tri-trans,hepta-cis-undecaprenyl diphosphate + 7 diphosphate</text>
        <dbReference type="Rhea" id="RHEA:27622"/>
        <dbReference type="ChEBI" id="CHEBI:33019"/>
        <dbReference type="ChEBI" id="CHEBI:57533"/>
        <dbReference type="ChEBI" id="CHEBI:60388"/>
        <dbReference type="ChEBI" id="CHEBI:128769"/>
        <dbReference type="EC" id="2.5.1.89"/>
    </reaction>
</comment>
<feature type="binding site" evidence="4">
    <location>
        <position position="235"/>
    </location>
    <ligand>
        <name>Mg(2+)</name>
        <dbReference type="ChEBI" id="CHEBI:18420"/>
    </ligand>
</feature>
<feature type="binding site" evidence="4">
    <location>
        <begin position="45"/>
        <end position="48"/>
    </location>
    <ligand>
        <name>substrate</name>
    </ligand>
</feature>
<proteinExistence type="inferred from homology"/>
<comment type="caution">
    <text evidence="5">The sequence shown here is derived from an EMBL/GenBank/DDBJ whole genome shotgun (WGS) entry which is preliminary data.</text>
</comment>
<dbReference type="Proteomes" id="UP000290527">
    <property type="component" value="Unassembled WGS sequence"/>
</dbReference>
<dbReference type="FunFam" id="3.40.1180.10:FF:000003">
    <property type="entry name" value="Isoprenyl transferase 2"/>
    <property type="match status" value="1"/>
</dbReference>
<name>A0A401HR95_9EURY</name>
<dbReference type="GO" id="GO:0016094">
    <property type="term" value="P:polyprenol biosynthetic process"/>
    <property type="evidence" value="ECO:0007669"/>
    <property type="project" value="TreeGrafter"/>
</dbReference>
<comment type="similarity">
    <text evidence="4">Belongs to the UPP synthase family.</text>
</comment>
<gene>
    <name evidence="4" type="primary">uppS</name>
    <name evidence="5" type="ORF">MHHB_P0955</name>
</gene>